<dbReference type="InterPro" id="IPR017560">
    <property type="entry name" value="Cyt_c_biogenesis_CcmI"/>
</dbReference>
<accession>A0ABV3TMJ6</accession>
<keyword evidence="4" id="KW-1185">Reference proteome</keyword>
<keyword evidence="2" id="KW-0472">Membrane</keyword>
<dbReference type="Gene3D" id="1.25.40.10">
    <property type="entry name" value="Tetratricopeptide repeat domain"/>
    <property type="match status" value="1"/>
</dbReference>
<comment type="caution">
    <text evidence="3">The sequence shown here is derived from an EMBL/GenBank/DDBJ whole genome shotgun (WGS) entry which is preliminary data.</text>
</comment>
<protein>
    <submittedName>
        <fullName evidence="3">C-type cytochrome biogenesis protein CcmI</fullName>
    </submittedName>
</protein>
<evidence type="ECO:0000256" key="2">
    <source>
        <dbReference type="SAM" id="Phobius"/>
    </source>
</evidence>
<dbReference type="NCBIfam" id="TIGR03142">
    <property type="entry name" value="cytochro_ccmI"/>
    <property type="match status" value="1"/>
</dbReference>
<evidence type="ECO:0000313" key="4">
    <source>
        <dbReference type="Proteomes" id="UP001557465"/>
    </source>
</evidence>
<proteinExistence type="predicted"/>
<keyword evidence="1" id="KW-0201">Cytochrome c-type biogenesis</keyword>
<dbReference type="EMBL" id="JBFRYC010000007">
    <property type="protein sequence ID" value="MEX1662470.1"/>
    <property type="molecule type" value="Genomic_DNA"/>
</dbReference>
<organism evidence="3 4">
    <name type="scientific">Thioclava arctica</name>
    <dbReference type="NCBI Taxonomy" id="3238301"/>
    <lineage>
        <taxon>Bacteria</taxon>
        <taxon>Pseudomonadati</taxon>
        <taxon>Pseudomonadota</taxon>
        <taxon>Alphaproteobacteria</taxon>
        <taxon>Rhodobacterales</taxon>
        <taxon>Paracoccaceae</taxon>
        <taxon>Thioclava</taxon>
    </lineage>
</organism>
<reference evidence="3 4" key="1">
    <citation type="journal article" date="2011" name="Int. J. Syst. Evol. Microbiol.">
        <title>Zhongshania antarctica gen. nov., sp. nov. and Zhongshania guokunii sp. nov., gammaproteobacteria respectively isolated from coastal attached (fast) ice and surface seawater of the Antarctic.</title>
        <authorList>
            <person name="Li H.J."/>
            <person name="Zhang X.Y."/>
            <person name="Chen C.X."/>
            <person name="Zhang Y.J."/>
            <person name="Gao Z.M."/>
            <person name="Yu Y."/>
            <person name="Chen X.L."/>
            <person name="Chen B."/>
            <person name="Zhang Y.Z."/>
        </authorList>
    </citation>
    <scope>NUCLEOTIDE SEQUENCE [LARGE SCALE GENOMIC DNA]</scope>
    <source>
        <strain evidence="3 4">15-R06ZXC-3</strain>
    </source>
</reference>
<keyword evidence="2" id="KW-0812">Transmembrane</keyword>
<name>A0ABV3TMJ6_9RHOB</name>
<dbReference type="SUPFAM" id="SSF48452">
    <property type="entry name" value="TPR-like"/>
    <property type="match status" value="1"/>
</dbReference>
<dbReference type="InterPro" id="IPR011990">
    <property type="entry name" value="TPR-like_helical_dom_sf"/>
</dbReference>
<evidence type="ECO:0000256" key="1">
    <source>
        <dbReference type="ARBA" id="ARBA00022748"/>
    </source>
</evidence>
<sequence>MLFWTIAAALVAIITLLFALAVMRGGASDPAPTASYDVQVYRDQLRDIERDVERGVTSREEAERAKLEISRRMLEADRKVQAGSDTSRAPQWAMIVLSVGAVALVGGAFWLYGRMGAEGYGDQPIAERYAMANKRYDSRPTQEAAEKMVAARQVDQPKPDPKFTELMVKLREAVSKKPNDPKGLELLARNEAAMGNFDAAWKAQQRLLALKGEAASADDYAQLGELMVVAAGGLVTPESEKVFATALQKDPENGLSLYYVGLMMVQNSREDRAFRIWDGLLRNSPDDAPWVPTIRQNINELAWLAGENDYTPPMPRGVGPNQADIAAAADMTPAERQNMIRGMVNQLNDRLAQEGGSADDWARLISSLRMLGEVDRANAIYGEAKGKFAAQPQDMAKIDTAHQAPVGKALEATGGTPAPAQGATQGAPMLPGPSAEQMKDAAQMSPADRKQMIQGMVDGLFDRLTTEGGTAAEWSRVVSSLATLGEKDRALEALGEAQQALASDPAALAQVQAAAQAAGLSQ</sequence>
<keyword evidence="2" id="KW-1133">Transmembrane helix</keyword>
<dbReference type="Proteomes" id="UP001557465">
    <property type="component" value="Unassembled WGS sequence"/>
</dbReference>
<evidence type="ECO:0000313" key="3">
    <source>
        <dbReference type="EMBL" id="MEX1662470.1"/>
    </source>
</evidence>
<gene>
    <name evidence="3" type="primary">ccmI</name>
    <name evidence="3" type="ORF">AB4874_12545</name>
</gene>
<feature type="transmembrane region" description="Helical" evidence="2">
    <location>
        <begin position="92"/>
        <end position="112"/>
    </location>
</feature>
<dbReference type="RefSeq" id="WP_368392232.1">
    <property type="nucleotide sequence ID" value="NZ_JBFRYC010000007.1"/>
</dbReference>